<keyword evidence="4 11" id="KW-0479">Metal-binding</keyword>
<evidence type="ECO:0000256" key="9">
    <source>
        <dbReference type="ARBA" id="ARBA00043932"/>
    </source>
</evidence>
<feature type="binding site" evidence="11">
    <location>
        <position position="88"/>
    </location>
    <ligand>
        <name>Zn(2+)</name>
        <dbReference type="ChEBI" id="CHEBI:29105"/>
        <note>catalytic</note>
    </ligand>
</feature>
<comment type="similarity">
    <text evidence="2">In the N-terminal section; belongs to the DHBP synthase family.</text>
</comment>
<dbReference type="GO" id="GO:0009231">
    <property type="term" value="P:riboflavin biosynthetic process"/>
    <property type="evidence" value="ECO:0007669"/>
    <property type="project" value="UniProtKB-UniRule"/>
</dbReference>
<dbReference type="SUPFAM" id="SSF142695">
    <property type="entry name" value="RibA-like"/>
    <property type="match status" value="1"/>
</dbReference>
<comment type="similarity">
    <text evidence="11">Belongs to the GTP cyclohydrolase II family.</text>
</comment>
<keyword evidence="5 11" id="KW-0547">Nucleotide-binding</keyword>
<reference evidence="14" key="1">
    <citation type="submission" date="2009-02" db="EMBL/GenBank/DDBJ databases">
        <title>Annotation of Streptomyces viridochromogenes strain DSM 40736.</title>
        <authorList>
            <consortium name="The Broad Institute Genome Sequencing Platform"/>
            <consortium name="Broad Institute Microbial Sequencing Center"/>
            <person name="Fischbach M."/>
            <person name="Godfrey P."/>
            <person name="Ward D."/>
            <person name="Young S."/>
            <person name="Zeng Q."/>
            <person name="Koehrsen M."/>
            <person name="Alvarado L."/>
            <person name="Berlin A.M."/>
            <person name="Bochicchio J."/>
            <person name="Borenstein D."/>
            <person name="Chapman S.B."/>
            <person name="Chen Z."/>
            <person name="Engels R."/>
            <person name="Freedman E."/>
            <person name="Gellesch M."/>
            <person name="Goldberg J."/>
            <person name="Griggs A."/>
            <person name="Gujja S."/>
            <person name="Heilman E.R."/>
            <person name="Heiman D.I."/>
            <person name="Hepburn T.A."/>
            <person name="Howarth C."/>
            <person name="Jen D."/>
            <person name="Larson L."/>
            <person name="Lewis B."/>
            <person name="Mehta T."/>
            <person name="Park D."/>
            <person name="Pearson M."/>
            <person name="Richards J."/>
            <person name="Roberts A."/>
            <person name="Saif S."/>
            <person name="Shea T.D."/>
            <person name="Shenoy N."/>
            <person name="Sisk P."/>
            <person name="Stolte C."/>
            <person name="Sykes S.N."/>
            <person name="Thomson T."/>
            <person name="Walk T."/>
            <person name="White J."/>
            <person name="Yandava C."/>
            <person name="Straight P."/>
            <person name="Clardy J."/>
            <person name="Hung D."/>
            <person name="Kolter R."/>
            <person name="Mekalanos J."/>
            <person name="Walker S."/>
            <person name="Walsh C.T."/>
            <person name="Wieland-Brown L.C."/>
            <person name="Haas B."/>
            <person name="Nusbaum C."/>
            <person name="Birren B."/>
        </authorList>
    </citation>
    <scope>NUCLEOTIDE SEQUENCE [LARGE SCALE GENOMIC DNA]</scope>
    <source>
        <strain evidence="14">DSM 40736 / JCM 4977 / BCRC 1201 / Tue 494</strain>
    </source>
</reference>
<dbReference type="EMBL" id="GG657757">
    <property type="protein sequence ID" value="EFL33191.1"/>
    <property type="molecule type" value="Genomic_DNA"/>
</dbReference>
<comment type="cofactor">
    <cofactor evidence="11">
        <name>Zn(2+)</name>
        <dbReference type="ChEBI" id="CHEBI:29105"/>
    </cofactor>
    <text evidence="11">Binds 1 zinc ion per subunit.</text>
</comment>
<sequence>MQPNRNGTRRPRMPDTPTVVATPRSRVRVPLRFQDGYEADAELVTFHGLADGQEHVAVVLGEPGPVPLVRLHSECLTGDVFGSARCDCGPQLREAVERIADRGGVLLYLRQEGRGIGLYNKLDAYALQDQGLDTYEANAALGLPEDARDYTAAAQMLRALGIGELDLLSNNPDKADQLRTLGVDVRDRIPTGVFTTAHNVRYLRAKVLQTQHTLPLAALTELSAG</sequence>
<feature type="binding site" evidence="11">
    <location>
        <begin position="70"/>
        <end position="74"/>
    </location>
    <ligand>
        <name>GTP</name>
        <dbReference type="ChEBI" id="CHEBI:37565"/>
    </ligand>
</feature>
<evidence type="ECO:0000256" key="4">
    <source>
        <dbReference type="ARBA" id="ARBA00022723"/>
    </source>
</evidence>
<feature type="binding site" evidence="11">
    <location>
        <position position="91"/>
    </location>
    <ligand>
        <name>GTP</name>
        <dbReference type="ChEBI" id="CHEBI:37565"/>
    </ligand>
</feature>
<name>D9WYR2_STRVT</name>
<feature type="binding site" evidence="11">
    <location>
        <position position="86"/>
    </location>
    <ligand>
        <name>Zn(2+)</name>
        <dbReference type="ChEBI" id="CHEBI:29105"/>
        <note>catalytic</note>
    </ligand>
</feature>
<proteinExistence type="inferred from homology"/>
<protein>
    <recommendedName>
        <fullName evidence="11">GTP cyclohydrolase-2</fullName>
        <ecNumber evidence="11">3.5.4.25</ecNumber>
    </recommendedName>
    <alternativeName>
        <fullName evidence="11">GTP cyclohydrolase II</fullName>
    </alternativeName>
</protein>
<feature type="binding site" evidence="11">
    <location>
        <position position="169"/>
    </location>
    <ligand>
        <name>GTP</name>
        <dbReference type="ChEBI" id="CHEBI:37565"/>
    </ligand>
</feature>
<dbReference type="GO" id="GO:0003935">
    <property type="term" value="F:GTP cyclohydrolase II activity"/>
    <property type="evidence" value="ECO:0007669"/>
    <property type="project" value="UniProtKB-UniRule"/>
</dbReference>
<dbReference type="Gene3D" id="3.40.50.10990">
    <property type="entry name" value="GTP cyclohydrolase II"/>
    <property type="match status" value="1"/>
</dbReference>
<dbReference type="Pfam" id="PF00925">
    <property type="entry name" value="GTP_cyclohydro2"/>
    <property type="match status" value="1"/>
</dbReference>
<dbReference type="GO" id="GO:0008270">
    <property type="term" value="F:zinc ion binding"/>
    <property type="evidence" value="ECO:0007669"/>
    <property type="project" value="UniProtKB-UniRule"/>
</dbReference>
<dbReference type="PANTHER" id="PTHR21327:SF18">
    <property type="entry name" value="3,4-DIHYDROXY-2-BUTANONE 4-PHOSPHATE SYNTHASE"/>
    <property type="match status" value="1"/>
</dbReference>
<feature type="active site" description="Proton acceptor" evidence="11">
    <location>
        <position position="146"/>
    </location>
</feature>
<evidence type="ECO:0000256" key="10">
    <source>
        <dbReference type="ARBA" id="ARBA00049295"/>
    </source>
</evidence>
<dbReference type="Proteomes" id="UP000004184">
    <property type="component" value="Unassembled WGS sequence"/>
</dbReference>
<keyword evidence="8 11" id="KW-0342">GTP-binding</keyword>
<dbReference type="AlphaFoldDB" id="D9WYR2"/>
<keyword evidence="7 11" id="KW-0862">Zinc</keyword>
<dbReference type="PANTHER" id="PTHR21327">
    <property type="entry name" value="GTP CYCLOHYDROLASE II-RELATED"/>
    <property type="match status" value="1"/>
</dbReference>
<dbReference type="InterPro" id="IPR000926">
    <property type="entry name" value="RibA"/>
</dbReference>
<gene>
    <name evidence="11" type="primary">ribA</name>
    <name evidence="13" type="ORF">SSQG_03709</name>
</gene>
<dbReference type="HAMAP" id="MF_00179">
    <property type="entry name" value="RibA"/>
    <property type="match status" value="1"/>
</dbReference>
<dbReference type="EC" id="3.5.4.25" evidence="11"/>
<evidence type="ECO:0000256" key="8">
    <source>
        <dbReference type="ARBA" id="ARBA00023134"/>
    </source>
</evidence>
<evidence type="ECO:0000256" key="6">
    <source>
        <dbReference type="ARBA" id="ARBA00022801"/>
    </source>
</evidence>
<dbReference type="HOGENOM" id="CLU_020273_2_1_11"/>
<feature type="domain" description="GTP cyclohydrolase II" evidence="12">
    <location>
        <begin position="38"/>
        <end position="190"/>
    </location>
</feature>
<dbReference type="GO" id="GO:0005525">
    <property type="term" value="F:GTP binding"/>
    <property type="evidence" value="ECO:0007669"/>
    <property type="project" value="UniProtKB-KW"/>
</dbReference>
<comment type="function">
    <text evidence="9 11">Catalyzes the conversion of GTP to 2,5-diamino-6-ribosylamino-4(3H)-pyrimidinone 5'-phosphate (DARP), formate and pyrophosphate.</text>
</comment>
<organism evidence="13 14">
    <name type="scientific">Streptomyces viridochromogenes (strain DSM 40736 / JCM 4977 / BCRC 1201 / Tue 494)</name>
    <dbReference type="NCBI Taxonomy" id="591159"/>
    <lineage>
        <taxon>Bacteria</taxon>
        <taxon>Bacillati</taxon>
        <taxon>Actinomycetota</taxon>
        <taxon>Actinomycetes</taxon>
        <taxon>Kitasatosporales</taxon>
        <taxon>Streptomycetaceae</taxon>
        <taxon>Streptomyces</taxon>
    </lineage>
</organism>
<keyword evidence="3 11" id="KW-0686">Riboflavin biosynthesis</keyword>
<feature type="binding site" evidence="11">
    <location>
        <position position="134"/>
    </location>
    <ligand>
        <name>GTP</name>
        <dbReference type="ChEBI" id="CHEBI:37565"/>
    </ligand>
</feature>
<dbReference type="eggNOG" id="COG0807">
    <property type="taxonomic scope" value="Bacteria"/>
</dbReference>
<keyword evidence="6 11" id="KW-0378">Hydrolase</keyword>
<evidence type="ECO:0000256" key="2">
    <source>
        <dbReference type="ARBA" id="ARBA00005520"/>
    </source>
</evidence>
<evidence type="ECO:0000259" key="12">
    <source>
        <dbReference type="Pfam" id="PF00925"/>
    </source>
</evidence>
<feature type="binding site" evidence="11">
    <location>
        <position position="75"/>
    </location>
    <ligand>
        <name>Zn(2+)</name>
        <dbReference type="ChEBI" id="CHEBI:29105"/>
        <note>catalytic</note>
    </ligand>
</feature>
<evidence type="ECO:0000256" key="1">
    <source>
        <dbReference type="ARBA" id="ARBA00004853"/>
    </source>
</evidence>
<comment type="pathway">
    <text evidence="1 11">Cofactor biosynthesis; riboflavin biosynthesis; 5-amino-6-(D-ribitylamino)uracil from GTP: step 1/4.</text>
</comment>
<evidence type="ECO:0000256" key="7">
    <source>
        <dbReference type="ARBA" id="ARBA00022833"/>
    </source>
</evidence>
<accession>D9WYR2</accession>
<dbReference type="STRING" id="591159.SSQG_03709"/>
<dbReference type="GO" id="GO:0005829">
    <property type="term" value="C:cytosol"/>
    <property type="evidence" value="ECO:0007669"/>
    <property type="project" value="TreeGrafter"/>
</dbReference>
<evidence type="ECO:0000256" key="11">
    <source>
        <dbReference type="HAMAP-Rule" id="MF_00179"/>
    </source>
</evidence>
<dbReference type="InterPro" id="IPR032677">
    <property type="entry name" value="GTP_cyclohydro_II"/>
</dbReference>
<dbReference type="FunFam" id="3.40.50.10990:FF:000001">
    <property type="entry name" value="Riboflavin biosynthesis protein RibBA"/>
    <property type="match status" value="1"/>
</dbReference>
<feature type="active site" description="Nucleophile" evidence="11">
    <location>
        <position position="148"/>
    </location>
</feature>
<dbReference type="NCBIfam" id="NF001591">
    <property type="entry name" value="PRK00393.1"/>
    <property type="match status" value="1"/>
</dbReference>
<evidence type="ECO:0000256" key="3">
    <source>
        <dbReference type="ARBA" id="ARBA00022619"/>
    </source>
</evidence>
<dbReference type="InterPro" id="IPR036144">
    <property type="entry name" value="RibA-like_sf"/>
</dbReference>
<keyword evidence="14" id="KW-1185">Reference proteome</keyword>
<evidence type="ECO:0000313" key="14">
    <source>
        <dbReference type="Proteomes" id="UP000004184"/>
    </source>
</evidence>
<dbReference type="UniPathway" id="UPA00275">
    <property type="reaction ID" value="UER00400"/>
</dbReference>
<evidence type="ECO:0000313" key="13">
    <source>
        <dbReference type="EMBL" id="EFL33191.1"/>
    </source>
</evidence>
<feature type="binding site" evidence="11">
    <location>
        <position position="174"/>
    </location>
    <ligand>
        <name>GTP</name>
        <dbReference type="ChEBI" id="CHEBI:37565"/>
    </ligand>
</feature>
<dbReference type="CDD" id="cd00641">
    <property type="entry name" value="GTP_cyclohydro2"/>
    <property type="match status" value="1"/>
</dbReference>
<feature type="binding site" evidence="11">
    <location>
        <begin position="112"/>
        <end position="114"/>
    </location>
    <ligand>
        <name>GTP</name>
        <dbReference type="ChEBI" id="CHEBI:37565"/>
    </ligand>
</feature>
<comment type="catalytic activity">
    <reaction evidence="10 11">
        <text>GTP + 4 H2O = 2,5-diamino-6-hydroxy-4-(5-phosphoribosylamino)-pyrimidine + formate + 2 phosphate + 3 H(+)</text>
        <dbReference type="Rhea" id="RHEA:23704"/>
        <dbReference type="ChEBI" id="CHEBI:15377"/>
        <dbReference type="ChEBI" id="CHEBI:15378"/>
        <dbReference type="ChEBI" id="CHEBI:15740"/>
        <dbReference type="ChEBI" id="CHEBI:37565"/>
        <dbReference type="ChEBI" id="CHEBI:43474"/>
        <dbReference type="ChEBI" id="CHEBI:58614"/>
        <dbReference type="EC" id="3.5.4.25"/>
    </reaction>
</comment>
<evidence type="ECO:0000256" key="5">
    <source>
        <dbReference type="ARBA" id="ARBA00022741"/>
    </source>
</evidence>